<sequence>MTDVVDLLLLGLTVLVASSVPFVPTGEMVGAAAALAAPSVLATLGVFGVCWLCSAVGDTVLLTAARLLRGPLQGWLDRHATGPRVEQARRWLDRSAFSAVVTARLVPGTRAPVIIALGLQGADRRRFVAADLVGCGLWAALYTLAGAVGGRLSSHPLLAVTAAVVLAVVASTVVGRLLGRQQQRAAESEPAQTS</sequence>
<keyword evidence="6 7" id="KW-0472">Membrane</keyword>
<evidence type="ECO:0000256" key="6">
    <source>
        <dbReference type="ARBA" id="ARBA00023136"/>
    </source>
</evidence>
<evidence type="ECO:0000313" key="9">
    <source>
        <dbReference type="EMBL" id="SDR81438.1"/>
    </source>
</evidence>
<organism evidence="9 10">
    <name type="scientific">Friedmanniella luteola</name>
    <dbReference type="NCBI Taxonomy" id="546871"/>
    <lineage>
        <taxon>Bacteria</taxon>
        <taxon>Bacillati</taxon>
        <taxon>Actinomycetota</taxon>
        <taxon>Actinomycetes</taxon>
        <taxon>Propionibacteriales</taxon>
        <taxon>Nocardioidaceae</taxon>
        <taxon>Friedmanniella</taxon>
    </lineage>
</organism>
<dbReference type="Pfam" id="PF09335">
    <property type="entry name" value="VTT_dom"/>
    <property type="match status" value="1"/>
</dbReference>
<dbReference type="AlphaFoldDB" id="A0A1H1M3P2"/>
<evidence type="ECO:0000256" key="2">
    <source>
        <dbReference type="ARBA" id="ARBA00010792"/>
    </source>
</evidence>
<dbReference type="PANTHER" id="PTHR42709:SF6">
    <property type="entry name" value="UNDECAPRENYL PHOSPHATE TRANSPORTER A"/>
    <property type="match status" value="1"/>
</dbReference>
<evidence type="ECO:0000259" key="8">
    <source>
        <dbReference type="Pfam" id="PF09335"/>
    </source>
</evidence>
<evidence type="ECO:0000313" key="10">
    <source>
        <dbReference type="Proteomes" id="UP000199092"/>
    </source>
</evidence>
<feature type="domain" description="VTT" evidence="8">
    <location>
        <begin position="35"/>
        <end position="147"/>
    </location>
</feature>
<dbReference type="InterPro" id="IPR051311">
    <property type="entry name" value="DedA_domain"/>
</dbReference>
<keyword evidence="10" id="KW-1185">Reference proteome</keyword>
<evidence type="ECO:0000256" key="1">
    <source>
        <dbReference type="ARBA" id="ARBA00004651"/>
    </source>
</evidence>
<dbReference type="RefSeq" id="WP_091409800.1">
    <property type="nucleotide sequence ID" value="NZ_LT629749.1"/>
</dbReference>
<dbReference type="GO" id="GO:0005886">
    <property type="term" value="C:plasma membrane"/>
    <property type="evidence" value="ECO:0007669"/>
    <property type="project" value="UniProtKB-SubCell"/>
</dbReference>
<evidence type="ECO:0000256" key="7">
    <source>
        <dbReference type="SAM" id="Phobius"/>
    </source>
</evidence>
<dbReference type="EMBL" id="LT629749">
    <property type="protein sequence ID" value="SDR81438.1"/>
    <property type="molecule type" value="Genomic_DNA"/>
</dbReference>
<gene>
    <name evidence="9" type="ORF">SAMN04488543_0537</name>
</gene>
<dbReference type="Proteomes" id="UP000199092">
    <property type="component" value="Chromosome I"/>
</dbReference>
<comment type="subcellular location">
    <subcellularLocation>
        <location evidence="1">Cell membrane</location>
        <topology evidence="1">Multi-pass membrane protein</topology>
    </subcellularLocation>
</comment>
<keyword evidence="4 7" id="KW-0812">Transmembrane</keyword>
<dbReference type="OrthoDB" id="5189166at2"/>
<dbReference type="PANTHER" id="PTHR42709">
    <property type="entry name" value="ALKALINE PHOSPHATASE LIKE PROTEIN"/>
    <property type="match status" value="1"/>
</dbReference>
<proteinExistence type="inferred from homology"/>
<comment type="similarity">
    <text evidence="2">Belongs to the DedA family.</text>
</comment>
<evidence type="ECO:0000256" key="5">
    <source>
        <dbReference type="ARBA" id="ARBA00022989"/>
    </source>
</evidence>
<feature type="transmembrane region" description="Helical" evidence="7">
    <location>
        <begin position="157"/>
        <end position="178"/>
    </location>
</feature>
<keyword evidence="3" id="KW-1003">Cell membrane</keyword>
<protein>
    <submittedName>
        <fullName evidence="9">Membrane protein DedA, SNARE-associated domain</fullName>
    </submittedName>
</protein>
<dbReference type="STRING" id="546871.SAMN04488543_0537"/>
<name>A0A1H1M3P2_9ACTN</name>
<accession>A0A1H1M3P2</accession>
<reference evidence="9 10" key="1">
    <citation type="submission" date="2016-10" db="EMBL/GenBank/DDBJ databases">
        <authorList>
            <person name="de Groot N.N."/>
        </authorList>
    </citation>
    <scope>NUCLEOTIDE SEQUENCE [LARGE SCALE GENOMIC DNA]</scope>
    <source>
        <strain evidence="9 10">DSM 21741</strain>
    </source>
</reference>
<keyword evidence="5 7" id="KW-1133">Transmembrane helix</keyword>
<feature type="transmembrane region" description="Helical" evidence="7">
    <location>
        <begin position="127"/>
        <end position="145"/>
    </location>
</feature>
<dbReference type="InterPro" id="IPR032816">
    <property type="entry name" value="VTT_dom"/>
</dbReference>
<evidence type="ECO:0000256" key="3">
    <source>
        <dbReference type="ARBA" id="ARBA00022475"/>
    </source>
</evidence>
<evidence type="ECO:0000256" key="4">
    <source>
        <dbReference type="ARBA" id="ARBA00022692"/>
    </source>
</evidence>